<dbReference type="PANTHER" id="PTHR12784">
    <property type="entry name" value="STEERIN"/>
    <property type="match status" value="1"/>
</dbReference>
<protein>
    <submittedName>
        <fullName evidence="7">Calponin-homology (CH) domain-containing protein</fullName>
    </submittedName>
</protein>
<dbReference type="Gene3D" id="1.10.418.10">
    <property type="entry name" value="Calponin-like domain"/>
    <property type="match status" value="1"/>
</dbReference>
<feature type="compositionally biased region" description="Polar residues" evidence="4">
    <location>
        <begin position="600"/>
        <end position="611"/>
    </location>
</feature>
<feature type="domain" description="Calponin-homology (CH)" evidence="5">
    <location>
        <begin position="20"/>
        <end position="130"/>
    </location>
</feature>
<dbReference type="FunCoup" id="A0A7I4KGP4">
    <property type="interactions" value="1020"/>
</dbReference>
<dbReference type="Proteomes" id="UP000006672">
    <property type="component" value="Unassembled WGS sequence"/>
</dbReference>
<evidence type="ECO:0000256" key="3">
    <source>
        <dbReference type="SAM" id="Coils"/>
    </source>
</evidence>
<accession>A0A7I4KGP4</accession>
<feature type="coiled-coil region" evidence="3">
    <location>
        <begin position="1572"/>
        <end position="1606"/>
    </location>
</feature>
<dbReference type="InterPro" id="IPR057568">
    <property type="entry name" value="CortBP2_NAV1-like_AAA_lid"/>
</dbReference>
<dbReference type="SUPFAM" id="SSF52540">
    <property type="entry name" value="P-loop containing nucleoside triphosphate hydrolases"/>
    <property type="match status" value="1"/>
</dbReference>
<dbReference type="WBParaSite" id="Bm4107a.1">
    <property type="protein sequence ID" value="Bm4107a.1"/>
    <property type="gene ID" value="WBGene00224368"/>
</dbReference>
<feature type="region of interest" description="Disordered" evidence="4">
    <location>
        <begin position="222"/>
        <end position="304"/>
    </location>
</feature>
<dbReference type="GO" id="GO:0022008">
    <property type="term" value="P:neurogenesis"/>
    <property type="evidence" value="ECO:0007669"/>
    <property type="project" value="InterPro"/>
</dbReference>
<dbReference type="InterPro" id="IPR057126">
    <property type="entry name" value="NAV1-like_ubiquitin-like"/>
</dbReference>
<evidence type="ECO:0000256" key="2">
    <source>
        <dbReference type="ARBA" id="ARBA00023054"/>
    </source>
</evidence>
<feature type="compositionally biased region" description="Low complexity" evidence="4">
    <location>
        <begin position="821"/>
        <end position="833"/>
    </location>
</feature>
<dbReference type="SUPFAM" id="SSF47576">
    <property type="entry name" value="Calponin-homology domain, CH-domain"/>
    <property type="match status" value="1"/>
</dbReference>
<dbReference type="AlphaFoldDB" id="A0A7I4KGP4"/>
<dbReference type="InterPro" id="IPR027417">
    <property type="entry name" value="P-loop_NTPase"/>
</dbReference>
<feature type="compositionally biased region" description="Low complexity" evidence="4">
    <location>
        <begin position="1203"/>
        <end position="1213"/>
    </location>
</feature>
<comment type="similarity">
    <text evidence="1">Belongs to the Nav/unc-53 family.</text>
</comment>
<proteinExistence type="inferred from homology"/>
<feature type="region of interest" description="Disordered" evidence="4">
    <location>
        <begin position="1609"/>
        <end position="1629"/>
    </location>
</feature>
<feature type="compositionally biased region" description="Polar residues" evidence="4">
    <location>
        <begin position="1439"/>
        <end position="1450"/>
    </location>
</feature>
<keyword evidence="2 3" id="KW-0175">Coiled coil</keyword>
<dbReference type="SMART" id="SM00382">
    <property type="entry name" value="AAA"/>
    <property type="match status" value="1"/>
</dbReference>
<feature type="compositionally biased region" description="Low complexity" evidence="4">
    <location>
        <begin position="587"/>
        <end position="599"/>
    </location>
</feature>
<reference evidence="7" key="2">
    <citation type="submission" date="2020-12" db="UniProtKB">
        <authorList>
            <consortium name="WormBaseParasite"/>
        </authorList>
    </citation>
    <scope>IDENTIFICATION</scope>
</reference>
<evidence type="ECO:0000256" key="1">
    <source>
        <dbReference type="ARBA" id="ARBA00006255"/>
    </source>
</evidence>
<feature type="region of interest" description="Disordered" evidence="4">
    <location>
        <begin position="1439"/>
        <end position="1491"/>
    </location>
</feature>
<feature type="region of interest" description="Disordered" evidence="4">
    <location>
        <begin position="156"/>
        <end position="192"/>
    </location>
</feature>
<evidence type="ECO:0000313" key="7">
    <source>
        <dbReference type="WBParaSite" id="Bm4107a.1"/>
    </source>
</evidence>
<dbReference type="Pfam" id="PF25408">
    <property type="entry name" value="AAA_lid_NAV1"/>
    <property type="match status" value="1"/>
</dbReference>
<name>A0A7I4KGP4_BRUMA</name>
<feature type="compositionally biased region" description="Polar residues" evidence="4">
    <location>
        <begin position="565"/>
        <end position="586"/>
    </location>
</feature>
<evidence type="ECO:0000313" key="6">
    <source>
        <dbReference type="Proteomes" id="UP000006672"/>
    </source>
</evidence>
<gene>
    <name evidence="7" type="primary">Bma-unc-53</name>
</gene>
<feature type="compositionally biased region" description="Polar residues" evidence="4">
    <location>
        <begin position="680"/>
        <end position="692"/>
    </location>
</feature>
<feature type="compositionally biased region" description="Low complexity" evidence="4">
    <location>
        <begin position="1463"/>
        <end position="1477"/>
    </location>
</feature>
<feature type="compositionally biased region" description="Low complexity" evidence="4">
    <location>
        <begin position="264"/>
        <end position="304"/>
    </location>
</feature>
<feature type="compositionally biased region" description="Pro residues" evidence="4">
    <location>
        <begin position="616"/>
        <end position="634"/>
    </location>
</feature>
<dbReference type="InterPro" id="IPR001715">
    <property type="entry name" value="CH_dom"/>
</dbReference>
<feature type="compositionally biased region" description="Polar residues" evidence="4">
    <location>
        <begin position="430"/>
        <end position="449"/>
    </location>
</feature>
<feature type="region of interest" description="Disordered" evidence="4">
    <location>
        <begin position="814"/>
        <end position="833"/>
    </location>
</feature>
<evidence type="ECO:0000259" key="5">
    <source>
        <dbReference type="PROSITE" id="PS50021"/>
    </source>
</evidence>
<feature type="compositionally biased region" description="Polar residues" evidence="4">
    <location>
        <begin position="253"/>
        <end position="263"/>
    </location>
</feature>
<feature type="coiled-coil region" evidence="3">
    <location>
        <begin position="1341"/>
        <end position="1417"/>
    </location>
</feature>
<dbReference type="Pfam" id="PF23092">
    <property type="entry name" value="Ubiquitin_6"/>
    <property type="match status" value="1"/>
</dbReference>
<dbReference type="PANTHER" id="PTHR12784:SF28">
    <property type="entry name" value="PROTEIN SICKIE"/>
    <property type="match status" value="1"/>
</dbReference>
<feature type="region of interest" description="Disordered" evidence="4">
    <location>
        <begin position="518"/>
        <end position="539"/>
    </location>
</feature>
<feature type="compositionally biased region" description="Polar residues" evidence="4">
    <location>
        <begin position="1214"/>
        <end position="1223"/>
    </location>
</feature>
<dbReference type="InterPro" id="IPR039041">
    <property type="entry name" value="Nav/unc-53"/>
</dbReference>
<feature type="region of interest" description="Disordered" evidence="4">
    <location>
        <begin position="983"/>
        <end position="1011"/>
    </location>
</feature>
<dbReference type="InterPro" id="IPR036872">
    <property type="entry name" value="CH_dom_sf"/>
</dbReference>
<dbReference type="CDD" id="cd21212">
    <property type="entry name" value="CH_NAV2-like"/>
    <property type="match status" value="1"/>
</dbReference>
<dbReference type="InterPro" id="IPR003593">
    <property type="entry name" value="AAA+_ATPase"/>
</dbReference>
<feature type="compositionally biased region" description="Low complexity" evidence="4">
    <location>
        <begin position="994"/>
        <end position="1008"/>
    </location>
</feature>
<dbReference type="PROSITE" id="PS50021">
    <property type="entry name" value="CH"/>
    <property type="match status" value="1"/>
</dbReference>
<keyword evidence="6" id="KW-1185">Reference proteome</keyword>
<feature type="region of interest" description="Disordered" evidence="4">
    <location>
        <begin position="680"/>
        <end position="740"/>
    </location>
</feature>
<feature type="compositionally biased region" description="Polar residues" evidence="4">
    <location>
        <begin position="1523"/>
        <end position="1537"/>
    </location>
</feature>
<feature type="compositionally biased region" description="Low complexity" evidence="4">
    <location>
        <begin position="472"/>
        <end position="499"/>
    </location>
</feature>
<feature type="region of interest" description="Disordered" evidence="4">
    <location>
        <begin position="1203"/>
        <end position="1233"/>
    </location>
</feature>
<feature type="region of interest" description="Disordered" evidence="4">
    <location>
        <begin position="1508"/>
        <end position="1537"/>
    </location>
</feature>
<dbReference type="Gene3D" id="3.40.50.300">
    <property type="entry name" value="P-loop containing nucleotide triphosphate hydrolases"/>
    <property type="match status" value="1"/>
</dbReference>
<feature type="compositionally biased region" description="Low complexity" evidence="4">
    <location>
        <begin position="228"/>
        <end position="244"/>
    </location>
</feature>
<dbReference type="InParanoid" id="A0A7I4KGP4"/>
<reference evidence="6" key="1">
    <citation type="journal article" date="2007" name="Science">
        <title>Draft genome of the filarial nematode parasite Brugia malayi.</title>
        <authorList>
            <person name="Ghedin E."/>
            <person name="Wang S."/>
            <person name="Spiro D."/>
            <person name="Caler E."/>
            <person name="Zhao Q."/>
            <person name="Crabtree J."/>
            <person name="Allen J.E."/>
            <person name="Delcher A.L."/>
            <person name="Guiliano D.B."/>
            <person name="Miranda-Saavedra D."/>
            <person name="Angiuoli S.V."/>
            <person name="Creasy T."/>
            <person name="Amedeo P."/>
            <person name="Haas B."/>
            <person name="El-Sayed N.M."/>
            <person name="Wortman J.R."/>
            <person name="Feldblyum T."/>
            <person name="Tallon L."/>
            <person name="Schatz M."/>
            <person name="Shumway M."/>
            <person name="Koo H."/>
            <person name="Salzberg S.L."/>
            <person name="Schobel S."/>
            <person name="Pertea M."/>
            <person name="Pop M."/>
            <person name="White O."/>
            <person name="Barton G.J."/>
            <person name="Carlow C.K."/>
            <person name="Crawford M.J."/>
            <person name="Daub J."/>
            <person name="Dimmic M.W."/>
            <person name="Estes C.F."/>
            <person name="Foster J.M."/>
            <person name="Ganatra M."/>
            <person name="Gregory W.F."/>
            <person name="Johnson N.M."/>
            <person name="Jin J."/>
            <person name="Komuniecki R."/>
            <person name="Korf I."/>
            <person name="Kumar S."/>
            <person name="Laney S."/>
            <person name="Li B.W."/>
            <person name="Li W."/>
            <person name="Lindblom T.H."/>
            <person name="Lustigman S."/>
            <person name="Ma D."/>
            <person name="Maina C.V."/>
            <person name="Martin D.M."/>
            <person name="McCarter J.P."/>
            <person name="McReynolds L."/>
            <person name="Mitreva M."/>
            <person name="Nutman T.B."/>
            <person name="Parkinson J."/>
            <person name="Peregrin-Alvarez J.M."/>
            <person name="Poole C."/>
            <person name="Ren Q."/>
            <person name="Saunders L."/>
            <person name="Sluder A.E."/>
            <person name="Smith K."/>
            <person name="Stanke M."/>
            <person name="Unnasch T.R."/>
            <person name="Ware J."/>
            <person name="Wei A.D."/>
            <person name="Weil G."/>
            <person name="Williams D.J."/>
            <person name="Zhang Y."/>
            <person name="Williams S.A."/>
            <person name="Fraser-Liggett C."/>
            <person name="Slatko B."/>
            <person name="Blaxter M.L."/>
            <person name="Scott A.L."/>
        </authorList>
    </citation>
    <scope>NUCLEOTIDE SEQUENCE</scope>
    <source>
        <strain evidence="6">FR3</strain>
    </source>
</reference>
<feature type="compositionally biased region" description="Polar residues" evidence="4">
    <location>
        <begin position="169"/>
        <end position="185"/>
    </location>
</feature>
<sequence length="2082" mass="226506">MKRMKKSCGKYLLQQSHQYNKYVKIYTDWANRHLIRFGTEPINDLTSDLREPKKLVTLLQAITFDCVPSAEERISTAIDGHIESIEIIGGCLQFVESLNIDVSKVTANDILNGHLGAILSLLYGLSVYKQRIKQSIRAAAVTTIATVRSSESSTTTSQVAQLKSKKNNTGKICTTQTMPPSSKLPSPSIRTSTTIHSNTTAAAHAANSRLATPARSVAKEGYSVQTTSAKSKLASPKASALRAPVIRIHPPTFKTSGLNNNDQSRPSSRSSSLASSGTCTSVPSTISTTPSTSASSSITNSSSTNNQKMLKMKFFTGNKDKNKTYSPVEAVGMRGITTNAYQKTTINEMKNSKLAINQNNDETGKVSGLIKPKNGNVKVTRKIPPTTSIASGATRDTIKGLGVRASGLPLQSSSSSSSCSNTALQGVKRASSSRTPQSSGAQLKQSTNLDPVKNKRFSKSSEEDSAYAGFGSSSPLSSAESSSMSLNSASSKNSTNNLNHSKTRTLSTLTFQQQNTISNNHHRFNGGTIQPPSSPHESKPILAVKGITAPKVTHLTSPPGKHPSPVTTTIPQNSPTTNDNNSLPSKQLSSNLNSEQQSEIITATPMSTSNVSPPSSSSPPPPSSSSSSSPPPPSSSSSSIIGNVPLTLPTTKTIKNVAPTQSPTVGVVSPMMSHRVIKLPQTSNSIVDGDNQSDTSTTSGSRDSDNASVIYNPIDETIPLKDNSTSNPIIALDKKPPPMPPVRTNSRLETTFDSNCCVTTSEITTSSKSKNISTFSGSDLTEIPPMEPIIPLVPPPYNIVVRNGKASRQTIHSSVTRNGGSLQDSSTSDDSLDSISTTIRCAAASAAPSYRPSGYLSEGEPLFTGANATLPELSIADVSNGYMSEGGITVYARRMQARFKEGLEAVRDSMRQRNRDFNDSFEDSSSLSSGISENFDDISTDDLTGSSLSDYPMVATAATAAAYGYQQQHYTTTSGGTTAANIRQSQVHTKRSSSHSGTSGTNSSSSAARLQQRRMLERENIDQLLQKCRTNYRGTACGTQASQRYNECGQHPIYHTLGSSGASVGGHLIPQLALSDDGDTLCVRSDSGRASLRMPSKQDHQVQAGPGFTSIAGYHSLDRKAHLLNCYRISDDNPYRLAAIGQQTSAATLAMVSPRHIASNRHQFTLAQQNMEHNLINRHSVAAKRTVSLSSAGMSRSMILVAGSGSDSSAGSSQPSTPDNTPNYRIGSRSPLMTNPKMIIKHIPLSIAADISTTERNSTNRRTGSSLSSRKCQMENAYANYAHRDANLQLHKLSDDGIRTPQMKTSRYAESGYLSATSKLSPSGSPAEANDSHLSLTSSANSLYSSMEEKYEAEIRKLNREMQTYRSTITKLTAKHDGYNHIIQLFESKLQLMAKHVESLQNKSQLKKDEVLKLRSEIEQLRVMSINAGVNVSGIATITQRKSSSPQSQDGAGELLRHPSLESVTSHRSSMSSSSKGSKTDKSSLNSFGKQGKKSWIRSSFSKFTKNKKTKSCSVSDAEHSPMHTSGSPSNLKPISGSVNRLDELEMVPQVVELKKQLEDKDSALTDVRLDALDKAREVDILKETINRLKNENKILKQNYTMLERRIRAESRTSSQQSLPTLPDDDPVYEIPPNNERCLTGNGTNCLKVTVSVDFSGLLRPRSLAGEVSIGFIHLPSSTTTWEIFDAELFKLFDDYMAKIDSNKALELNSHESIIGYEFGDFIRDIETNSAPSPIPADVLTHNHDIRIYLRGVAQRSVDGLVMDCLFPRSTIELLLKALLQNRRLVLFGATGIGKSNLARLLARYLCIKIGGTLQNTIIDIKIGDDDNDRSIAQVQKQLETLLRSTKPVIILLDNIQRHRIAFLSSSFSTVDTPSKEGPYVICTVNRASQLPELEVQHNFRMFLLPNNMDAIRGYMGRFLRRRILEKEFGGDERSSPQIFRVVEFLPRVLSSVNAFIEKANSRDVTIGPRLFLQCPLNVMQSREWFIKLWNQMIIPYMIKVAKEGVKVLGRCGSFEDPTDFVCEQWPWLEGPTAEQVLQRLSPIKESLSNQTNNSQFDPLEALIRIQANNASSQQEMLVHKA</sequence>
<organism evidence="6 7">
    <name type="scientific">Brugia malayi</name>
    <name type="common">Filarial nematode worm</name>
    <dbReference type="NCBI Taxonomy" id="6279"/>
    <lineage>
        <taxon>Eukaryota</taxon>
        <taxon>Metazoa</taxon>
        <taxon>Ecdysozoa</taxon>
        <taxon>Nematoda</taxon>
        <taxon>Chromadorea</taxon>
        <taxon>Rhabditida</taxon>
        <taxon>Spirurina</taxon>
        <taxon>Spiruromorpha</taxon>
        <taxon>Filarioidea</taxon>
        <taxon>Onchocercidae</taxon>
        <taxon>Brugia</taxon>
    </lineage>
</organism>
<feature type="region of interest" description="Disordered" evidence="4">
    <location>
        <begin position="552"/>
        <end position="644"/>
    </location>
</feature>
<feature type="region of interest" description="Disordered" evidence="4">
    <location>
        <begin position="409"/>
        <end position="500"/>
    </location>
</feature>
<evidence type="ECO:0000256" key="4">
    <source>
        <dbReference type="SAM" id="MobiDB-lite"/>
    </source>
</evidence>